<accession>A0A0F9N426</accession>
<reference evidence="1" key="1">
    <citation type="journal article" date="2015" name="Nature">
        <title>Complex archaea that bridge the gap between prokaryotes and eukaryotes.</title>
        <authorList>
            <person name="Spang A."/>
            <person name="Saw J.H."/>
            <person name="Jorgensen S.L."/>
            <person name="Zaremba-Niedzwiedzka K."/>
            <person name="Martijn J."/>
            <person name="Lind A.E."/>
            <person name="van Eijk R."/>
            <person name="Schleper C."/>
            <person name="Guy L."/>
            <person name="Ettema T.J."/>
        </authorList>
    </citation>
    <scope>NUCLEOTIDE SEQUENCE</scope>
</reference>
<evidence type="ECO:0000313" key="1">
    <source>
        <dbReference type="EMBL" id="KKM83465.1"/>
    </source>
</evidence>
<organism evidence="1">
    <name type="scientific">marine sediment metagenome</name>
    <dbReference type="NCBI Taxonomy" id="412755"/>
    <lineage>
        <taxon>unclassified sequences</taxon>
        <taxon>metagenomes</taxon>
        <taxon>ecological metagenomes</taxon>
    </lineage>
</organism>
<gene>
    <name evidence="1" type="ORF">LCGC14_1309250</name>
</gene>
<comment type="caution">
    <text evidence="1">The sequence shown here is derived from an EMBL/GenBank/DDBJ whole genome shotgun (WGS) entry which is preliminary data.</text>
</comment>
<proteinExistence type="predicted"/>
<name>A0A0F9N426_9ZZZZ</name>
<sequence>MTTETGTDVIQALIQGLVEIDEEHERIVKPLEEKRKKQREKLRDVMIEAEKLEAIDEVSGYKAVLKHQQRDIYVAEKLLPLLPRPEMADDVMVTSVNAQAVQDLVDGGLLTRPQMERGGALLREAKTRPFIKLVALTGKRP</sequence>
<protein>
    <submittedName>
        <fullName evidence="1">Uncharacterized protein</fullName>
    </submittedName>
</protein>
<dbReference type="EMBL" id="LAZR01007710">
    <property type="protein sequence ID" value="KKM83465.1"/>
    <property type="molecule type" value="Genomic_DNA"/>
</dbReference>
<dbReference type="AlphaFoldDB" id="A0A0F9N426"/>